<feature type="transmembrane region" description="Helical" evidence="6">
    <location>
        <begin position="6"/>
        <end position="26"/>
    </location>
</feature>
<proteinExistence type="predicted"/>
<dbReference type="AlphaFoldDB" id="A0AAW9RUE4"/>
<dbReference type="PANTHER" id="PTHR30086">
    <property type="entry name" value="ARGININE EXPORTER PROTEIN ARGO"/>
    <property type="match status" value="1"/>
</dbReference>
<dbReference type="InterPro" id="IPR001123">
    <property type="entry name" value="LeuE-type"/>
</dbReference>
<feature type="transmembrane region" description="Helical" evidence="6">
    <location>
        <begin position="74"/>
        <end position="95"/>
    </location>
</feature>
<reference evidence="7 8" key="1">
    <citation type="submission" date="2024-02" db="EMBL/GenBank/DDBJ databases">
        <title>Genome analysis and characterization of Microbaculum marinisediminis sp. nov., isolated from marine sediment.</title>
        <authorList>
            <person name="Du Z.-J."/>
            <person name="Ye Y.-Q."/>
            <person name="Zhang Z.-R."/>
            <person name="Yuan S.-M."/>
            <person name="Zhang X.-Y."/>
        </authorList>
    </citation>
    <scope>NUCLEOTIDE SEQUENCE [LARGE SCALE GENOMIC DNA]</scope>
    <source>
        <strain evidence="7 8">SDUM1044001</strain>
    </source>
</reference>
<evidence type="ECO:0000256" key="2">
    <source>
        <dbReference type="ARBA" id="ARBA00022475"/>
    </source>
</evidence>
<dbReference type="Proteomes" id="UP001378188">
    <property type="component" value="Unassembled WGS sequence"/>
</dbReference>
<accession>A0AAW9RUE4</accession>
<keyword evidence="5 6" id="KW-0472">Membrane</keyword>
<dbReference type="GO" id="GO:0005886">
    <property type="term" value="C:plasma membrane"/>
    <property type="evidence" value="ECO:0007669"/>
    <property type="project" value="UniProtKB-SubCell"/>
</dbReference>
<sequence>MPLEFWLLFAPACFAINIYPGPNNILALGNGARFGFGHAFRAALGRLPAFAVMIGLVAVGLGVVLSASETFFTALKWIGAAYLVWLGVKMLRAPVDMSALTAIGRREPVSRLAGREFFVAATNPKAIVTFTAFFPQFLVPGGDYVWQISLMGAAFIVFEAIAIALYAYGGSRVGALAGTANRMRWVNRISGGALVAAGVVLALARRPQPV</sequence>
<keyword evidence="2" id="KW-1003">Cell membrane</keyword>
<feature type="transmembrane region" description="Helical" evidence="6">
    <location>
        <begin position="144"/>
        <end position="165"/>
    </location>
</feature>
<feature type="transmembrane region" description="Helical" evidence="6">
    <location>
        <begin position="47"/>
        <end position="68"/>
    </location>
</feature>
<evidence type="ECO:0000256" key="5">
    <source>
        <dbReference type="ARBA" id="ARBA00023136"/>
    </source>
</evidence>
<dbReference type="RefSeq" id="WP_340329596.1">
    <property type="nucleotide sequence ID" value="NZ_JAZHOF010000004.1"/>
</dbReference>
<dbReference type="GO" id="GO:0015171">
    <property type="term" value="F:amino acid transmembrane transporter activity"/>
    <property type="evidence" value="ECO:0007669"/>
    <property type="project" value="TreeGrafter"/>
</dbReference>
<name>A0AAW9RUE4_9HYPH</name>
<feature type="transmembrane region" description="Helical" evidence="6">
    <location>
        <begin position="185"/>
        <end position="204"/>
    </location>
</feature>
<keyword evidence="8" id="KW-1185">Reference proteome</keyword>
<evidence type="ECO:0000256" key="1">
    <source>
        <dbReference type="ARBA" id="ARBA00004651"/>
    </source>
</evidence>
<gene>
    <name evidence="7" type="ORF">V3328_10455</name>
</gene>
<dbReference type="PIRSF" id="PIRSF006324">
    <property type="entry name" value="LeuE"/>
    <property type="match status" value="1"/>
</dbReference>
<evidence type="ECO:0000313" key="8">
    <source>
        <dbReference type="Proteomes" id="UP001378188"/>
    </source>
</evidence>
<dbReference type="PANTHER" id="PTHR30086:SF20">
    <property type="entry name" value="ARGININE EXPORTER PROTEIN ARGO-RELATED"/>
    <property type="match status" value="1"/>
</dbReference>
<organism evidence="7 8">
    <name type="scientific">Microbaculum marinum</name>
    <dbReference type="NCBI Taxonomy" id="1764581"/>
    <lineage>
        <taxon>Bacteria</taxon>
        <taxon>Pseudomonadati</taxon>
        <taxon>Pseudomonadota</taxon>
        <taxon>Alphaproteobacteria</taxon>
        <taxon>Hyphomicrobiales</taxon>
        <taxon>Tepidamorphaceae</taxon>
        <taxon>Microbaculum</taxon>
    </lineage>
</organism>
<dbReference type="Pfam" id="PF01810">
    <property type="entry name" value="LysE"/>
    <property type="match status" value="1"/>
</dbReference>
<keyword evidence="4 6" id="KW-1133">Transmembrane helix</keyword>
<comment type="caution">
    <text evidence="7">The sequence shown here is derived from an EMBL/GenBank/DDBJ whole genome shotgun (WGS) entry which is preliminary data.</text>
</comment>
<evidence type="ECO:0000313" key="7">
    <source>
        <dbReference type="EMBL" id="MEJ8571895.1"/>
    </source>
</evidence>
<evidence type="ECO:0000256" key="3">
    <source>
        <dbReference type="ARBA" id="ARBA00022692"/>
    </source>
</evidence>
<keyword evidence="3 6" id="KW-0812">Transmembrane</keyword>
<protein>
    <submittedName>
        <fullName evidence="7">LysE family translocator</fullName>
    </submittedName>
</protein>
<evidence type="ECO:0000256" key="6">
    <source>
        <dbReference type="SAM" id="Phobius"/>
    </source>
</evidence>
<dbReference type="EMBL" id="JAZHOF010000004">
    <property type="protein sequence ID" value="MEJ8571895.1"/>
    <property type="molecule type" value="Genomic_DNA"/>
</dbReference>
<comment type="subcellular location">
    <subcellularLocation>
        <location evidence="1">Cell membrane</location>
        <topology evidence="1">Multi-pass membrane protein</topology>
    </subcellularLocation>
</comment>
<evidence type="ECO:0000256" key="4">
    <source>
        <dbReference type="ARBA" id="ARBA00022989"/>
    </source>
</evidence>